<dbReference type="GO" id="GO:0003700">
    <property type="term" value="F:DNA-binding transcription factor activity"/>
    <property type="evidence" value="ECO:0007669"/>
    <property type="project" value="TreeGrafter"/>
</dbReference>
<protein>
    <submittedName>
        <fullName evidence="6">IclR family transcriptional regulator</fullName>
    </submittedName>
</protein>
<dbReference type="Gene3D" id="1.10.10.10">
    <property type="entry name" value="Winged helix-like DNA-binding domain superfamily/Winged helix DNA-binding domain"/>
    <property type="match status" value="1"/>
</dbReference>
<reference evidence="6 7" key="1">
    <citation type="journal article" date="2012" name="Genet. Mol. Biol.">
        <title>Analysis of 16S rRNA and mxaF genes revealing insights into Methylobacterium niche-specific plant association.</title>
        <authorList>
            <person name="Dourado M.N."/>
            <person name="Andreote F.D."/>
            <person name="Dini-Andreote F."/>
            <person name="Conti R."/>
            <person name="Araujo J.M."/>
            <person name="Araujo W.L."/>
        </authorList>
    </citation>
    <scope>NUCLEOTIDE SEQUENCE [LARGE SCALE GENOMIC DNA]</scope>
    <source>
        <strain evidence="6 7">SR1.6/6</strain>
    </source>
</reference>
<evidence type="ECO:0000259" key="5">
    <source>
        <dbReference type="PROSITE" id="PS51078"/>
    </source>
</evidence>
<dbReference type="SUPFAM" id="SSF46785">
    <property type="entry name" value="Winged helix' DNA-binding domain"/>
    <property type="match status" value="1"/>
</dbReference>
<dbReference type="AlphaFoldDB" id="A0A6B9FVU4"/>
<evidence type="ECO:0000313" key="6">
    <source>
        <dbReference type="EMBL" id="QGY06447.1"/>
    </source>
</evidence>
<dbReference type="OrthoDB" id="9807558at2"/>
<dbReference type="InterPro" id="IPR036390">
    <property type="entry name" value="WH_DNA-bd_sf"/>
</dbReference>
<dbReference type="InterPro" id="IPR014757">
    <property type="entry name" value="Tscrpt_reg_IclR_C"/>
</dbReference>
<reference evidence="6 7" key="2">
    <citation type="journal article" date="2013" name="Genome Announc.">
        <title>Draft Genome Sequence of Methylobacterium mesophilicum Strain SR1.6/6, Isolated from Citrus sinensis.</title>
        <authorList>
            <person name="Marinho Almeida D."/>
            <person name="Dini-Andreote F."/>
            <person name="Camargo Neves A.A."/>
            <person name="Juca Ramos R.T."/>
            <person name="Andreote F.D."/>
            <person name="Carneiro A.R."/>
            <person name="Oliveira de Souza Lima A."/>
            <person name="Caracciolo Gomes de Sa P.H."/>
            <person name="Ribeiro Barbosa M.S."/>
            <person name="Araujo W.L."/>
            <person name="Silva A."/>
        </authorList>
    </citation>
    <scope>NUCLEOTIDE SEQUENCE [LARGE SCALE GENOMIC DNA]</scope>
    <source>
        <strain evidence="6 7">SR1.6/6</strain>
    </source>
</reference>
<dbReference type="InterPro" id="IPR050707">
    <property type="entry name" value="HTH_MetabolicPath_Reg"/>
</dbReference>
<dbReference type="PROSITE" id="PS51078">
    <property type="entry name" value="ICLR_ED"/>
    <property type="match status" value="1"/>
</dbReference>
<evidence type="ECO:0000259" key="4">
    <source>
        <dbReference type="PROSITE" id="PS51077"/>
    </source>
</evidence>
<dbReference type="SMART" id="SM00346">
    <property type="entry name" value="HTH_ICLR"/>
    <property type="match status" value="1"/>
</dbReference>
<keyword evidence="2" id="KW-0238">DNA-binding</keyword>
<dbReference type="Proteomes" id="UP000012488">
    <property type="component" value="Chromosome"/>
</dbReference>
<dbReference type="KEGG" id="mmes:MMSR116_31205"/>
<gene>
    <name evidence="6" type="ORF">MMSR116_31205</name>
</gene>
<proteinExistence type="predicted"/>
<accession>A0A6B9FVU4</accession>
<evidence type="ECO:0000256" key="1">
    <source>
        <dbReference type="ARBA" id="ARBA00023015"/>
    </source>
</evidence>
<organism evidence="6 7">
    <name type="scientific">Methylobacterium mesophilicum SR1.6/6</name>
    <dbReference type="NCBI Taxonomy" id="908290"/>
    <lineage>
        <taxon>Bacteria</taxon>
        <taxon>Pseudomonadati</taxon>
        <taxon>Pseudomonadota</taxon>
        <taxon>Alphaproteobacteria</taxon>
        <taxon>Hyphomicrobiales</taxon>
        <taxon>Methylobacteriaceae</taxon>
        <taxon>Methylobacterium</taxon>
    </lineage>
</organism>
<dbReference type="Gene3D" id="3.30.450.40">
    <property type="match status" value="1"/>
</dbReference>
<dbReference type="GO" id="GO:0045892">
    <property type="term" value="P:negative regulation of DNA-templated transcription"/>
    <property type="evidence" value="ECO:0007669"/>
    <property type="project" value="TreeGrafter"/>
</dbReference>
<dbReference type="Pfam" id="PF09339">
    <property type="entry name" value="HTH_IclR"/>
    <property type="match status" value="1"/>
</dbReference>
<dbReference type="InterPro" id="IPR029016">
    <property type="entry name" value="GAF-like_dom_sf"/>
</dbReference>
<feature type="domain" description="HTH iclR-type" evidence="4">
    <location>
        <begin position="22"/>
        <end position="84"/>
    </location>
</feature>
<sequence length="274" mass="29733">MSVVPLSKPISGALAASDTSIARTLAKGLVVLEAFGAGGSALGNAEIAVRTGLPRPTVARLTRTLAELGYLAYEPRGAKYRLWGGVLKLAYPLLAEMGLRQIARPTMQDFADSVRGTVSLGIRYGQDMIYVETARSTENLHHTPDIGSSIPLPRSAMGRALWSLLDDKSAFALRRQFEREAPDLWARFGAAVEQARRDCAERGFCVSRGDWVAQIHAAAVPLFVDPTTGFAFAINCGLPAYRLRPEQLEEEIGPRLVALAANVRMLVERRRSSG</sequence>
<dbReference type="Pfam" id="PF01614">
    <property type="entry name" value="IclR_C"/>
    <property type="match status" value="1"/>
</dbReference>
<dbReference type="InterPro" id="IPR005471">
    <property type="entry name" value="Tscrpt_reg_IclR_N"/>
</dbReference>
<feature type="domain" description="IclR-ED" evidence="5">
    <location>
        <begin position="85"/>
        <end position="269"/>
    </location>
</feature>
<name>A0A6B9FVU4_9HYPH</name>
<evidence type="ECO:0000256" key="3">
    <source>
        <dbReference type="ARBA" id="ARBA00023163"/>
    </source>
</evidence>
<dbReference type="PROSITE" id="PS51077">
    <property type="entry name" value="HTH_ICLR"/>
    <property type="match status" value="1"/>
</dbReference>
<dbReference type="GO" id="GO:0003677">
    <property type="term" value="F:DNA binding"/>
    <property type="evidence" value="ECO:0007669"/>
    <property type="project" value="UniProtKB-KW"/>
</dbReference>
<dbReference type="PANTHER" id="PTHR30136:SF33">
    <property type="entry name" value="TRANSCRIPTIONAL REGULATORY PROTEIN"/>
    <property type="match status" value="1"/>
</dbReference>
<dbReference type="SUPFAM" id="SSF55781">
    <property type="entry name" value="GAF domain-like"/>
    <property type="match status" value="1"/>
</dbReference>
<evidence type="ECO:0000313" key="7">
    <source>
        <dbReference type="Proteomes" id="UP000012488"/>
    </source>
</evidence>
<keyword evidence="3" id="KW-0804">Transcription</keyword>
<dbReference type="InterPro" id="IPR036388">
    <property type="entry name" value="WH-like_DNA-bd_sf"/>
</dbReference>
<evidence type="ECO:0000256" key="2">
    <source>
        <dbReference type="ARBA" id="ARBA00023125"/>
    </source>
</evidence>
<keyword evidence="1" id="KW-0805">Transcription regulation</keyword>
<dbReference type="EMBL" id="CP043538">
    <property type="protein sequence ID" value="QGY06447.1"/>
    <property type="molecule type" value="Genomic_DNA"/>
</dbReference>
<dbReference type="PANTHER" id="PTHR30136">
    <property type="entry name" value="HELIX-TURN-HELIX TRANSCRIPTIONAL REGULATOR, ICLR FAMILY"/>
    <property type="match status" value="1"/>
</dbReference>